<feature type="compositionally biased region" description="Gly residues" evidence="1">
    <location>
        <begin position="154"/>
        <end position="164"/>
    </location>
</feature>
<proteinExistence type="predicted"/>
<accession>A0A2R6W4Q8</accession>
<gene>
    <name evidence="2" type="ORF">MARPO_0153s0013</name>
</gene>
<evidence type="ECO:0000313" key="2">
    <source>
        <dbReference type="EMBL" id="PTQ28845.1"/>
    </source>
</evidence>
<dbReference type="Proteomes" id="UP000244005">
    <property type="component" value="Unassembled WGS sequence"/>
</dbReference>
<organism evidence="2 3">
    <name type="scientific">Marchantia polymorpha</name>
    <name type="common">Common liverwort</name>
    <name type="synonym">Marchantia aquatica</name>
    <dbReference type="NCBI Taxonomy" id="3197"/>
    <lineage>
        <taxon>Eukaryota</taxon>
        <taxon>Viridiplantae</taxon>
        <taxon>Streptophyta</taxon>
        <taxon>Embryophyta</taxon>
        <taxon>Marchantiophyta</taxon>
        <taxon>Marchantiopsida</taxon>
        <taxon>Marchantiidae</taxon>
        <taxon>Marchantiales</taxon>
        <taxon>Marchantiaceae</taxon>
        <taxon>Marchantia</taxon>
    </lineage>
</organism>
<evidence type="ECO:0000313" key="3">
    <source>
        <dbReference type="Proteomes" id="UP000244005"/>
    </source>
</evidence>
<feature type="compositionally biased region" description="Polar residues" evidence="1">
    <location>
        <begin position="167"/>
        <end position="182"/>
    </location>
</feature>
<protein>
    <submittedName>
        <fullName evidence="2">Uncharacterized protein</fullName>
    </submittedName>
</protein>
<reference evidence="3" key="1">
    <citation type="journal article" date="2017" name="Cell">
        <title>Insights into land plant evolution garnered from the Marchantia polymorpha genome.</title>
        <authorList>
            <person name="Bowman J.L."/>
            <person name="Kohchi T."/>
            <person name="Yamato K.T."/>
            <person name="Jenkins J."/>
            <person name="Shu S."/>
            <person name="Ishizaki K."/>
            <person name="Yamaoka S."/>
            <person name="Nishihama R."/>
            <person name="Nakamura Y."/>
            <person name="Berger F."/>
            <person name="Adam C."/>
            <person name="Aki S.S."/>
            <person name="Althoff F."/>
            <person name="Araki T."/>
            <person name="Arteaga-Vazquez M.A."/>
            <person name="Balasubrmanian S."/>
            <person name="Barry K."/>
            <person name="Bauer D."/>
            <person name="Boehm C.R."/>
            <person name="Briginshaw L."/>
            <person name="Caballero-Perez J."/>
            <person name="Catarino B."/>
            <person name="Chen F."/>
            <person name="Chiyoda S."/>
            <person name="Chovatia M."/>
            <person name="Davies K.M."/>
            <person name="Delmans M."/>
            <person name="Demura T."/>
            <person name="Dierschke T."/>
            <person name="Dolan L."/>
            <person name="Dorantes-Acosta A.E."/>
            <person name="Eklund D.M."/>
            <person name="Florent S.N."/>
            <person name="Flores-Sandoval E."/>
            <person name="Fujiyama A."/>
            <person name="Fukuzawa H."/>
            <person name="Galik B."/>
            <person name="Grimanelli D."/>
            <person name="Grimwood J."/>
            <person name="Grossniklaus U."/>
            <person name="Hamada T."/>
            <person name="Haseloff J."/>
            <person name="Hetherington A.J."/>
            <person name="Higo A."/>
            <person name="Hirakawa Y."/>
            <person name="Hundley H.N."/>
            <person name="Ikeda Y."/>
            <person name="Inoue K."/>
            <person name="Inoue S.I."/>
            <person name="Ishida S."/>
            <person name="Jia Q."/>
            <person name="Kakita M."/>
            <person name="Kanazawa T."/>
            <person name="Kawai Y."/>
            <person name="Kawashima T."/>
            <person name="Kennedy M."/>
            <person name="Kinose K."/>
            <person name="Kinoshita T."/>
            <person name="Kohara Y."/>
            <person name="Koide E."/>
            <person name="Komatsu K."/>
            <person name="Kopischke S."/>
            <person name="Kubo M."/>
            <person name="Kyozuka J."/>
            <person name="Lagercrantz U."/>
            <person name="Lin S.S."/>
            <person name="Lindquist E."/>
            <person name="Lipzen A.M."/>
            <person name="Lu C.W."/>
            <person name="De Luna E."/>
            <person name="Martienssen R.A."/>
            <person name="Minamino N."/>
            <person name="Mizutani M."/>
            <person name="Mizutani M."/>
            <person name="Mochizuki N."/>
            <person name="Monte I."/>
            <person name="Mosher R."/>
            <person name="Nagasaki H."/>
            <person name="Nakagami H."/>
            <person name="Naramoto S."/>
            <person name="Nishitani K."/>
            <person name="Ohtani M."/>
            <person name="Okamoto T."/>
            <person name="Okumura M."/>
            <person name="Phillips J."/>
            <person name="Pollak B."/>
            <person name="Reinders A."/>
            <person name="Rovekamp M."/>
            <person name="Sano R."/>
            <person name="Sawa S."/>
            <person name="Schmid M.W."/>
            <person name="Shirakawa M."/>
            <person name="Solano R."/>
            <person name="Spunde A."/>
            <person name="Suetsugu N."/>
            <person name="Sugano S."/>
            <person name="Sugiyama A."/>
            <person name="Sun R."/>
            <person name="Suzuki Y."/>
            <person name="Takenaka M."/>
            <person name="Takezawa D."/>
            <person name="Tomogane H."/>
            <person name="Tsuzuki M."/>
            <person name="Ueda T."/>
            <person name="Umeda M."/>
            <person name="Ward J.M."/>
            <person name="Watanabe Y."/>
            <person name="Yazaki K."/>
            <person name="Yokoyama R."/>
            <person name="Yoshitake Y."/>
            <person name="Yotsui I."/>
            <person name="Zachgo S."/>
            <person name="Schmutz J."/>
        </authorList>
    </citation>
    <scope>NUCLEOTIDE SEQUENCE [LARGE SCALE GENOMIC DNA]</scope>
    <source>
        <strain evidence="3">Tak-1</strain>
    </source>
</reference>
<feature type="compositionally biased region" description="Polar residues" evidence="1">
    <location>
        <begin position="130"/>
        <end position="139"/>
    </location>
</feature>
<dbReference type="AlphaFoldDB" id="A0A2R6W4Q8"/>
<sequence length="263" mass="28313">MTDLDPFAFPRPVYLCVNLRLACVGARARSRTHQLSLALCKQVSLGSQAWRGTLRWNQQEESRGRCEVMELEKCKANEEEEGEEEEEEGRRHHQAPGEEKAPARQSLQRAAREGRGGNESAAQEEGGRSSGTQDSQRPAQASDGRNRSSPGWPGLRGAGRGGAGLPSHTTPSPTGRSSVQARTQRRCARDGGAAPAAVFFLVLRSTAPDCAALHWPRRPEAGDDRRRGGRGRGGGGGGGGCPERPSRPVPWPRPTRGARSAIE</sequence>
<feature type="region of interest" description="Disordered" evidence="1">
    <location>
        <begin position="75"/>
        <end position="191"/>
    </location>
</feature>
<feature type="region of interest" description="Disordered" evidence="1">
    <location>
        <begin position="208"/>
        <end position="263"/>
    </location>
</feature>
<name>A0A2R6W4Q8_MARPO</name>
<feature type="compositionally biased region" description="Acidic residues" evidence="1">
    <location>
        <begin position="78"/>
        <end position="87"/>
    </location>
</feature>
<dbReference type="EMBL" id="KZ772823">
    <property type="protein sequence ID" value="PTQ28845.1"/>
    <property type="molecule type" value="Genomic_DNA"/>
</dbReference>
<feature type="compositionally biased region" description="Basic and acidic residues" evidence="1">
    <location>
        <begin position="217"/>
        <end position="226"/>
    </location>
</feature>
<evidence type="ECO:0000256" key="1">
    <source>
        <dbReference type="SAM" id="MobiDB-lite"/>
    </source>
</evidence>
<feature type="compositionally biased region" description="Gly residues" evidence="1">
    <location>
        <begin position="231"/>
        <end position="241"/>
    </location>
</feature>
<keyword evidence="3" id="KW-1185">Reference proteome</keyword>